<dbReference type="InterPro" id="IPR009057">
    <property type="entry name" value="Homeodomain-like_sf"/>
</dbReference>
<evidence type="ECO:0000256" key="1">
    <source>
        <dbReference type="ARBA" id="ARBA00023015"/>
    </source>
</evidence>
<evidence type="ECO:0000313" key="5">
    <source>
        <dbReference type="EMBL" id="AHH20537.1"/>
    </source>
</evidence>
<dbReference type="AlphaFoldDB" id="W5TMP6"/>
<reference evidence="5 6" key="1">
    <citation type="journal article" date="2014" name="Appl. Environ. Microbiol.">
        <title>Insights into the Microbial Degradation of Rubber and Gutta-Percha by Analysis of the Complete Genome of Nocardia nova SH22a.</title>
        <authorList>
            <person name="Luo Q."/>
            <person name="Hiessl S."/>
            <person name="Poehlein A."/>
            <person name="Daniel R."/>
            <person name="Steinbuchel A."/>
        </authorList>
    </citation>
    <scope>NUCLEOTIDE SEQUENCE [LARGE SCALE GENOMIC DNA]</scope>
    <source>
        <strain evidence="5">SH22a</strain>
    </source>
</reference>
<organism evidence="5 6">
    <name type="scientific">Nocardia nova SH22a</name>
    <dbReference type="NCBI Taxonomy" id="1415166"/>
    <lineage>
        <taxon>Bacteria</taxon>
        <taxon>Bacillati</taxon>
        <taxon>Actinomycetota</taxon>
        <taxon>Actinomycetes</taxon>
        <taxon>Mycobacteriales</taxon>
        <taxon>Nocardiaceae</taxon>
        <taxon>Nocardia</taxon>
    </lineage>
</organism>
<keyword evidence="2" id="KW-0238">DNA-binding</keyword>
<dbReference type="GO" id="GO:0043565">
    <property type="term" value="F:sequence-specific DNA binding"/>
    <property type="evidence" value="ECO:0007669"/>
    <property type="project" value="InterPro"/>
</dbReference>
<gene>
    <name evidence="5" type="ORF">NONO_c57590</name>
</gene>
<dbReference type="PROSITE" id="PS00041">
    <property type="entry name" value="HTH_ARAC_FAMILY_1"/>
    <property type="match status" value="1"/>
</dbReference>
<dbReference type="EMBL" id="CP006850">
    <property type="protein sequence ID" value="AHH20537.1"/>
    <property type="molecule type" value="Genomic_DNA"/>
</dbReference>
<evidence type="ECO:0000256" key="2">
    <source>
        <dbReference type="ARBA" id="ARBA00023125"/>
    </source>
</evidence>
<protein>
    <submittedName>
        <fullName evidence="5">Putative transcriptional regulator, AraC family</fullName>
    </submittedName>
</protein>
<keyword evidence="3" id="KW-0804">Transcription</keyword>
<name>W5TMP6_9NOCA</name>
<evidence type="ECO:0000313" key="6">
    <source>
        <dbReference type="Proteomes" id="UP000019150"/>
    </source>
</evidence>
<dbReference type="Gene3D" id="1.10.10.60">
    <property type="entry name" value="Homeodomain-like"/>
    <property type="match status" value="2"/>
</dbReference>
<keyword evidence="1" id="KW-0805">Transcription regulation</keyword>
<dbReference type="Proteomes" id="UP000019150">
    <property type="component" value="Chromosome"/>
</dbReference>
<keyword evidence="6" id="KW-1185">Reference proteome</keyword>
<dbReference type="InterPro" id="IPR050204">
    <property type="entry name" value="AraC_XylS_family_regulators"/>
</dbReference>
<dbReference type="RefSeq" id="WP_025351895.1">
    <property type="nucleotide sequence ID" value="NZ_CP006850.1"/>
</dbReference>
<dbReference type="Pfam" id="PF12833">
    <property type="entry name" value="HTH_18"/>
    <property type="match status" value="1"/>
</dbReference>
<feature type="domain" description="HTH araC/xylS-type" evidence="4">
    <location>
        <begin position="119"/>
        <end position="216"/>
    </location>
</feature>
<dbReference type="GO" id="GO:0003700">
    <property type="term" value="F:DNA-binding transcription factor activity"/>
    <property type="evidence" value="ECO:0007669"/>
    <property type="project" value="InterPro"/>
</dbReference>
<dbReference type="KEGG" id="nno:NONO_c57590"/>
<evidence type="ECO:0000256" key="3">
    <source>
        <dbReference type="ARBA" id="ARBA00023163"/>
    </source>
</evidence>
<evidence type="ECO:0000259" key="4">
    <source>
        <dbReference type="PROSITE" id="PS01124"/>
    </source>
</evidence>
<dbReference type="SMART" id="SM00342">
    <property type="entry name" value="HTH_ARAC"/>
    <property type="match status" value="1"/>
</dbReference>
<sequence>MDIPHFTIGTGYAAYRGPVTDSAVHRHAAFQIARAPDGVELVDAAGIRHRSTVLLVPPAQHHRIRAVTRLETFFVEPHCVFADRLRALCADGITAAPGLQGVGEDEIRAGTSPSADLDPRLLLAMDLLRDNGFPMPELAAAVGLSPQRLRALARAQVGMPLTRWRVWTRLRRAAQQLRSGDSVADAAIAAGFADQAHFTRQLRDMMGMTPAQVQPILCPQSRRAT</sequence>
<dbReference type="InterPro" id="IPR018060">
    <property type="entry name" value="HTH_AraC"/>
</dbReference>
<dbReference type="eggNOG" id="COG2207">
    <property type="taxonomic scope" value="Bacteria"/>
</dbReference>
<dbReference type="InterPro" id="IPR018062">
    <property type="entry name" value="HTH_AraC-typ_CS"/>
</dbReference>
<dbReference type="STRING" id="1415166.NONO_c57590"/>
<dbReference type="SUPFAM" id="SSF46689">
    <property type="entry name" value="Homeodomain-like"/>
    <property type="match status" value="1"/>
</dbReference>
<dbReference type="PANTHER" id="PTHR46796">
    <property type="entry name" value="HTH-TYPE TRANSCRIPTIONAL ACTIVATOR RHAS-RELATED"/>
    <property type="match status" value="1"/>
</dbReference>
<proteinExistence type="predicted"/>
<dbReference type="PATRIC" id="fig|1415166.3.peg.5933"/>
<dbReference type="HOGENOM" id="CLU_073078_1_0_11"/>
<accession>W5TMP6</accession>
<dbReference type="PROSITE" id="PS01124">
    <property type="entry name" value="HTH_ARAC_FAMILY_2"/>
    <property type="match status" value="1"/>
</dbReference>